<evidence type="ECO:0000256" key="1">
    <source>
        <dbReference type="SAM" id="MobiDB-lite"/>
    </source>
</evidence>
<evidence type="ECO:0000313" key="3">
    <source>
        <dbReference type="Proteomes" id="UP000037696"/>
    </source>
</evidence>
<sequence>MAQYGKMSKSDSKNEMKFEVRMSSFVELGDVHSSTQRPNSPSLGTYGQPLDIRRQRDNSFTQTGAYTA</sequence>
<feature type="region of interest" description="Disordered" evidence="1">
    <location>
        <begin position="29"/>
        <end position="68"/>
    </location>
</feature>
<proteinExistence type="predicted"/>
<protein>
    <submittedName>
        <fullName evidence="2">Uncharacterized protein</fullName>
    </submittedName>
</protein>
<feature type="compositionally biased region" description="Polar residues" evidence="1">
    <location>
        <begin position="32"/>
        <end position="45"/>
    </location>
</feature>
<organism evidence="2 3">
    <name type="scientific">Penicillium nordicum</name>
    <dbReference type="NCBI Taxonomy" id="229535"/>
    <lineage>
        <taxon>Eukaryota</taxon>
        <taxon>Fungi</taxon>
        <taxon>Dikarya</taxon>
        <taxon>Ascomycota</taxon>
        <taxon>Pezizomycotina</taxon>
        <taxon>Eurotiomycetes</taxon>
        <taxon>Eurotiomycetidae</taxon>
        <taxon>Eurotiales</taxon>
        <taxon>Aspergillaceae</taxon>
        <taxon>Penicillium</taxon>
    </lineage>
</organism>
<evidence type="ECO:0000313" key="2">
    <source>
        <dbReference type="EMBL" id="KOS47556.1"/>
    </source>
</evidence>
<reference evidence="2 3" key="1">
    <citation type="submission" date="2015-08" db="EMBL/GenBank/DDBJ databases">
        <title>Genome sequencing of Penicillium nordicum.</title>
        <authorList>
            <person name="Nguyen H.D."/>
            <person name="Seifert K.A."/>
        </authorList>
    </citation>
    <scope>NUCLEOTIDE SEQUENCE [LARGE SCALE GENOMIC DNA]</scope>
    <source>
        <strain evidence="2 3">DAOMC 185683</strain>
    </source>
</reference>
<gene>
    <name evidence="2" type="ORF">ACN38_g1542</name>
</gene>
<dbReference type="EMBL" id="LHQQ01000015">
    <property type="protein sequence ID" value="KOS47556.1"/>
    <property type="molecule type" value="Genomic_DNA"/>
</dbReference>
<dbReference type="Proteomes" id="UP000037696">
    <property type="component" value="Unassembled WGS sequence"/>
</dbReference>
<name>A0A0M8P8M5_9EURO</name>
<dbReference type="AlphaFoldDB" id="A0A0M8P8M5"/>
<comment type="caution">
    <text evidence="2">The sequence shown here is derived from an EMBL/GenBank/DDBJ whole genome shotgun (WGS) entry which is preliminary data.</text>
</comment>
<feature type="compositionally biased region" description="Polar residues" evidence="1">
    <location>
        <begin position="58"/>
        <end position="68"/>
    </location>
</feature>
<keyword evidence="3" id="KW-1185">Reference proteome</keyword>
<accession>A0A0M8P8M5</accession>